<feature type="domain" description="DUF1540" evidence="1">
    <location>
        <begin position="60"/>
        <end position="92"/>
    </location>
</feature>
<gene>
    <name evidence="2" type="ORF">GT409_04610</name>
</gene>
<feature type="domain" description="DUF1540" evidence="1">
    <location>
        <begin position="11"/>
        <end position="44"/>
    </location>
</feature>
<protein>
    <submittedName>
        <fullName evidence="2">DUF1540 domain-containing protein</fullName>
    </submittedName>
</protein>
<evidence type="ECO:0000313" key="2">
    <source>
        <dbReference type="EMBL" id="QHI70880.1"/>
    </source>
</evidence>
<dbReference type="AlphaFoldDB" id="A0A6P1M8F3"/>
<dbReference type="KEGG" id="taer:GT409_04610"/>
<evidence type="ECO:0000313" key="3">
    <source>
        <dbReference type="Proteomes" id="UP000464954"/>
    </source>
</evidence>
<dbReference type="Proteomes" id="UP000464954">
    <property type="component" value="Chromosome"/>
</dbReference>
<accession>A0A6P1M8F3</accession>
<dbReference type="Pfam" id="PF07561">
    <property type="entry name" value="DUF1540"/>
    <property type="match status" value="2"/>
</dbReference>
<dbReference type="InterPro" id="IPR011437">
    <property type="entry name" value="DUF1540"/>
</dbReference>
<keyword evidence="3" id="KW-1185">Reference proteome</keyword>
<sequence length="95" mass="9865">MTVEMPSIRSCSMTECAYNHDHGCHARAITIGDGIHPGCDTFFNCGSHCGSNHTAGVGACKVANCKYNTDLECQAGEIMVGSDRGGAACTTFMAG</sequence>
<proteinExistence type="predicted"/>
<dbReference type="EMBL" id="CP047593">
    <property type="protein sequence ID" value="QHI70880.1"/>
    <property type="molecule type" value="Genomic_DNA"/>
</dbReference>
<name>A0A6P1M8F3_9BACT</name>
<reference evidence="2 3" key="1">
    <citation type="submission" date="2020-01" db="EMBL/GenBank/DDBJ databases">
        <title>Ponticoccus aerotolerans gen. nov., sp. nov., an anaerobic bacterium and proposal of Ponticoccusceae fam. nov., Ponticoccusles ord. nov. and Ponticoccuse classis nov. in the phylum Kiritimatiellaeota.</title>
        <authorList>
            <person name="Zhou L.Y."/>
            <person name="Du Z.J."/>
        </authorList>
    </citation>
    <scope>NUCLEOTIDE SEQUENCE [LARGE SCALE GENOMIC DNA]</scope>
    <source>
        <strain evidence="2 3">S-5007</strain>
    </source>
</reference>
<evidence type="ECO:0000259" key="1">
    <source>
        <dbReference type="Pfam" id="PF07561"/>
    </source>
</evidence>
<organism evidence="2 3">
    <name type="scientific">Tichowtungia aerotolerans</name>
    <dbReference type="NCBI Taxonomy" id="2697043"/>
    <lineage>
        <taxon>Bacteria</taxon>
        <taxon>Pseudomonadati</taxon>
        <taxon>Kiritimatiellota</taxon>
        <taxon>Tichowtungiia</taxon>
        <taxon>Tichowtungiales</taxon>
        <taxon>Tichowtungiaceae</taxon>
        <taxon>Tichowtungia</taxon>
    </lineage>
</organism>